<accession>A0A2S5STX3</accession>
<dbReference type="OrthoDB" id="5801242at2"/>
<keyword evidence="3" id="KW-1185">Reference proteome</keyword>
<dbReference type="RefSeq" id="WP_104302768.1">
    <property type="nucleotide sequence ID" value="NZ_PSNX01000009.1"/>
</dbReference>
<sequence>MSHPLLRLASSLAVLAASAPLAQAADLDSINLLTQREFRQLSEDVAAITSFKPLMGAEPGGITGFDVGVTLSATELAHRGVWRKAAGGSSVPEVVPVLGLRAHKGLPLNLDVGVFYNTLPDSNVRATGGELRWAALPGNAVLPAVAFRLSASSLSGVDQMKLRTTGADVSISKGFLFVTPYAGVGQVHVRSSARGAPALRSESFTQTKLFAGANVGLGIGNLAFEADKTGDTSSFGVKLSLGF</sequence>
<protein>
    <recommendedName>
        <fullName evidence="4">Transporter</fullName>
    </recommendedName>
</protein>
<feature type="chain" id="PRO_5015472861" description="Transporter" evidence="1">
    <location>
        <begin position="25"/>
        <end position="243"/>
    </location>
</feature>
<name>A0A2S5STX3_9BURK</name>
<keyword evidence="1" id="KW-0732">Signal</keyword>
<dbReference type="Proteomes" id="UP000238605">
    <property type="component" value="Unassembled WGS sequence"/>
</dbReference>
<dbReference type="EMBL" id="PSNX01000009">
    <property type="protein sequence ID" value="PPE66172.1"/>
    <property type="molecule type" value="Genomic_DNA"/>
</dbReference>
<evidence type="ECO:0008006" key="4">
    <source>
        <dbReference type="Google" id="ProtNLM"/>
    </source>
</evidence>
<reference evidence="2 3" key="1">
    <citation type="submission" date="2018-02" db="EMBL/GenBank/DDBJ databases">
        <title>Reclassifiation of [Polyangium] brachysporum DSM 7029 as Guopingzhaonella breviflexa gen. nov., sp. nov., a member of the family Comamonadaceae.</title>
        <authorList>
            <person name="Tang B."/>
        </authorList>
    </citation>
    <scope>NUCLEOTIDE SEQUENCE [LARGE SCALE GENOMIC DNA]</scope>
    <source>
        <strain evidence="2 3">BCRC 80649</strain>
    </source>
</reference>
<evidence type="ECO:0000313" key="2">
    <source>
        <dbReference type="EMBL" id="PPE66172.1"/>
    </source>
</evidence>
<proteinExistence type="predicted"/>
<organism evidence="2 3">
    <name type="scientific">Caldimonas caldifontis</name>
    <dbReference type="NCBI Taxonomy" id="1452508"/>
    <lineage>
        <taxon>Bacteria</taxon>
        <taxon>Pseudomonadati</taxon>
        <taxon>Pseudomonadota</taxon>
        <taxon>Betaproteobacteria</taxon>
        <taxon>Burkholderiales</taxon>
        <taxon>Sphaerotilaceae</taxon>
        <taxon>Caldimonas</taxon>
    </lineage>
</organism>
<gene>
    <name evidence="2" type="ORF">C1704_10925</name>
</gene>
<evidence type="ECO:0000313" key="3">
    <source>
        <dbReference type="Proteomes" id="UP000238605"/>
    </source>
</evidence>
<dbReference type="AlphaFoldDB" id="A0A2S5STX3"/>
<feature type="signal peptide" evidence="1">
    <location>
        <begin position="1"/>
        <end position="24"/>
    </location>
</feature>
<comment type="caution">
    <text evidence="2">The sequence shown here is derived from an EMBL/GenBank/DDBJ whole genome shotgun (WGS) entry which is preliminary data.</text>
</comment>
<evidence type="ECO:0000256" key="1">
    <source>
        <dbReference type="SAM" id="SignalP"/>
    </source>
</evidence>